<sequence>MDMPRRYSAVTCPARARSASLRSTQNSLSSGSASTTQPLPSGSRRSATTVAPSARIRSTSRSRGTSGSRQMCTRFFTVFGSGTRWK</sequence>
<dbReference type="Proteomes" id="UP000402241">
    <property type="component" value="Chromosome"/>
</dbReference>
<evidence type="ECO:0000256" key="1">
    <source>
        <dbReference type="SAM" id="MobiDB-lite"/>
    </source>
</evidence>
<evidence type="ECO:0000313" key="3">
    <source>
        <dbReference type="Proteomes" id="UP000402241"/>
    </source>
</evidence>
<reference evidence="2 3" key="1">
    <citation type="submission" date="2019-10" db="EMBL/GenBank/DDBJ databases">
        <title>Genome Sequence of Micromonospora terminaliae DSM 101760.</title>
        <authorList>
            <person name="Guo L."/>
        </authorList>
    </citation>
    <scope>NUCLEOTIDE SEQUENCE [LARGE SCALE GENOMIC DNA]</scope>
    <source>
        <strain evidence="2 3">DSM 101760</strain>
    </source>
</reference>
<feature type="compositionally biased region" description="Low complexity" evidence="1">
    <location>
        <begin position="55"/>
        <end position="69"/>
    </location>
</feature>
<proteinExistence type="predicted"/>
<evidence type="ECO:0000313" key="2">
    <source>
        <dbReference type="EMBL" id="QGL50578.1"/>
    </source>
</evidence>
<gene>
    <name evidence="2" type="ORF">GCE86_28275</name>
</gene>
<feature type="region of interest" description="Disordered" evidence="1">
    <location>
        <begin position="1"/>
        <end position="69"/>
    </location>
</feature>
<protein>
    <submittedName>
        <fullName evidence="2">Uncharacterized protein</fullName>
    </submittedName>
</protein>
<accession>A0ABX6E8U2</accession>
<dbReference type="EMBL" id="CP045309">
    <property type="protein sequence ID" value="QGL50578.1"/>
    <property type="molecule type" value="Genomic_DNA"/>
</dbReference>
<name>A0ABX6E8U2_9ACTN</name>
<keyword evidence="3" id="KW-1185">Reference proteome</keyword>
<organism evidence="2 3">
    <name type="scientific">Micromonospora terminaliae</name>
    <dbReference type="NCBI Taxonomy" id="1914461"/>
    <lineage>
        <taxon>Bacteria</taxon>
        <taxon>Bacillati</taxon>
        <taxon>Actinomycetota</taxon>
        <taxon>Actinomycetes</taxon>
        <taxon>Micromonosporales</taxon>
        <taxon>Micromonosporaceae</taxon>
        <taxon>Micromonospora</taxon>
    </lineage>
</organism>
<feature type="compositionally biased region" description="Polar residues" evidence="1">
    <location>
        <begin position="20"/>
        <end position="51"/>
    </location>
</feature>